<protein>
    <submittedName>
        <fullName evidence="1">Uncharacterized protein</fullName>
    </submittedName>
</protein>
<dbReference type="EMBL" id="DWUS01000057">
    <property type="protein sequence ID" value="HJD50665.1"/>
    <property type="molecule type" value="Genomic_DNA"/>
</dbReference>
<evidence type="ECO:0000313" key="2">
    <source>
        <dbReference type="Proteomes" id="UP000823908"/>
    </source>
</evidence>
<gene>
    <name evidence="1" type="ORF">H9908_02155</name>
</gene>
<evidence type="ECO:0000313" key="1">
    <source>
        <dbReference type="EMBL" id="HJD50665.1"/>
    </source>
</evidence>
<accession>A0A9D2UDT2</accession>
<dbReference type="AlphaFoldDB" id="A0A9D2UDT2"/>
<organism evidence="1 2">
    <name type="scientific">Candidatus Rothia avistercoris</name>
    <dbReference type="NCBI Taxonomy" id="2840479"/>
    <lineage>
        <taxon>Bacteria</taxon>
        <taxon>Bacillati</taxon>
        <taxon>Actinomycetota</taxon>
        <taxon>Actinomycetes</taxon>
        <taxon>Micrococcales</taxon>
        <taxon>Micrococcaceae</taxon>
        <taxon>Rothia</taxon>
    </lineage>
</organism>
<sequence length="443" mass="48915">MSASYHFIPYPSAPGLHPALAGILTVPVSLERAGEPSLLVYLQGEVEQHLNQPPGREKITATYRPDTVAGVQVSALYRAGHGEYADAGTWQITASSASILGGEGLPVLTETNPGVFQPAVTGDELTEELELLAGFCRGVRALIDRELGNQPYPATWPRLTPGVVTRCSNLPYLTSATQTVSEVDLTLALPASPLRWWGVVPVRPSCDKVRGLAATASGVRPESLWPEGFYRDYSQAQQGYRPATLRRVASTDTDCWVLKLSWLNSMTLYIQRSGNWDIVYGSPLVGAQENLPFTRGKYEVADVRAASSLEPLVRAIHRDLYEEPGLPPVTHWRIGPHSQTVHLALANDWGEFFPLWYADGKGLAEDLELTQATRQLLGKWASLWEDLELEMDPEDPTNPTTRAWRQLGERLRETLTSELGAGYTVKLHLVSRTQPWSELQNRA</sequence>
<name>A0A9D2UDT2_9MICC</name>
<reference evidence="1" key="1">
    <citation type="journal article" date="2021" name="PeerJ">
        <title>Extensive microbial diversity within the chicken gut microbiome revealed by metagenomics and culture.</title>
        <authorList>
            <person name="Gilroy R."/>
            <person name="Ravi A."/>
            <person name="Getino M."/>
            <person name="Pursley I."/>
            <person name="Horton D.L."/>
            <person name="Alikhan N.F."/>
            <person name="Baker D."/>
            <person name="Gharbi K."/>
            <person name="Hall N."/>
            <person name="Watson M."/>
            <person name="Adriaenssens E.M."/>
            <person name="Foster-Nyarko E."/>
            <person name="Jarju S."/>
            <person name="Secka A."/>
            <person name="Antonio M."/>
            <person name="Oren A."/>
            <person name="Chaudhuri R.R."/>
            <person name="La Ragione R."/>
            <person name="Hildebrand F."/>
            <person name="Pallen M.J."/>
        </authorList>
    </citation>
    <scope>NUCLEOTIDE SEQUENCE</scope>
    <source>
        <strain evidence="1">ChiHjej10B9-4811</strain>
    </source>
</reference>
<proteinExistence type="predicted"/>
<reference evidence="1" key="2">
    <citation type="submission" date="2021-04" db="EMBL/GenBank/DDBJ databases">
        <authorList>
            <person name="Gilroy R."/>
        </authorList>
    </citation>
    <scope>NUCLEOTIDE SEQUENCE</scope>
    <source>
        <strain evidence="1">ChiHjej10B9-4811</strain>
    </source>
</reference>
<dbReference type="Proteomes" id="UP000823908">
    <property type="component" value="Unassembled WGS sequence"/>
</dbReference>
<comment type="caution">
    <text evidence="1">The sequence shown here is derived from an EMBL/GenBank/DDBJ whole genome shotgun (WGS) entry which is preliminary data.</text>
</comment>